<sequence length="384" mass="44062">MLQDINDTNLPFGEKVIVFGGDFRQVLPVIQKSTKEQQIDASLARSHLWSSLTKIKLIENMRSRLDPDFCRYLIEVGNSNEPITVKDMIKIPTEMLIQYNNDADSLNCLLEAIFKDISNYSNNLIEMTNRAILTPKNHSVDEINAIIVEKFPGDMVRYYSFDETIDTSEQGVIENFLNTLTPSGLPPHELLLKRNCPIMLLRNINPSEGLCNSTRLICFGHHKGKRVFIPRIPFLPDINENNGFPFKRTQFSIKLSFAMTINKSQGQTLNSVGIYLPEPVFSHRQLYVALSRAKTANSVKILIRPTTIDNYEKNCNAYVKAIDPRHKIESHEYQWIINSRTIIENIEDDEPVLKAPEYNIIPFNELDAYKDTDSEIGNNYINNY</sequence>
<reference evidence="4" key="1">
    <citation type="submission" date="2021-01" db="EMBL/GenBank/DDBJ databases">
        <authorList>
            <person name="Lovell J.T."/>
            <person name="Bentley N."/>
            <person name="Bhattarai G."/>
            <person name="Jenkins J.W."/>
            <person name="Sreedasyam A."/>
            <person name="Alarcon Y."/>
            <person name="Bock C."/>
            <person name="Boston L."/>
            <person name="Carlson J."/>
            <person name="Cervantes K."/>
            <person name="Clermont K."/>
            <person name="Krom N."/>
            <person name="Kubenka K."/>
            <person name="Mamidi S."/>
            <person name="Mattison C."/>
            <person name="Monteros M."/>
            <person name="Pisani C."/>
            <person name="Plott C."/>
            <person name="Rajasekar S."/>
            <person name="Rhein H.S."/>
            <person name="Rohla C."/>
            <person name="Song M."/>
            <person name="Hilaire R.S."/>
            <person name="Shu S."/>
            <person name="Wells L."/>
            <person name="Wang X."/>
            <person name="Webber J."/>
            <person name="Heerema R.J."/>
            <person name="Klein P."/>
            <person name="Conner P."/>
            <person name="Grauke L."/>
            <person name="Grimwood J."/>
            <person name="Schmutz J."/>
            <person name="Randall J.J."/>
        </authorList>
    </citation>
    <scope>NUCLEOTIDE SEQUENCE</scope>
    <source>
        <tissue evidence="4">Leaf</tissue>
    </source>
</reference>
<comment type="caution">
    <text evidence="4">The sequence shown here is derived from an EMBL/GenBank/DDBJ whole genome shotgun (WGS) entry which is preliminary data.</text>
</comment>
<name>A0A922ADM8_CARIL</name>
<proteinExistence type="inferred from homology"/>
<dbReference type="GO" id="GO:0016787">
    <property type="term" value="F:hydrolase activity"/>
    <property type="evidence" value="ECO:0007669"/>
    <property type="project" value="UniProtKB-KW"/>
</dbReference>
<dbReference type="InterPro" id="IPR010285">
    <property type="entry name" value="DNA_helicase_pif1-like_DEAD"/>
</dbReference>
<protein>
    <recommendedName>
        <fullName evidence="1">ATP-dependent DNA helicase</fullName>
        <ecNumber evidence="1">5.6.2.3</ecNumber>
    </recommendedName>
</protein>
<dbReference type="InterPro" id="IPR049163">
    <property type="entry name" value="Pif1-like_2B_dom"/>
</dbReference>
<dbReference type="CDD" id="cd18809">
    <property type="entry name" value="SF1_C_RecD"/>
    <property type="match status" value="1"/>
</dbReference>
<keyword evidence="1" id="KW-0233">DNA recombination</keyword>
<keyword evidence="1" id="KW-0547">Nucleotide-binding</keyword>
<dbReference type="FunFam" id="3.40.50.300:FF:002884">
    <property type="entry name" value="ATP-dependent DNA helicase"/>
    <property type="match status" value="1"/>
</dbReference>
<accession>A0A922ADM8</accession>
<dbReference type="GO" id="GO:0000723">
    <property type="term" value="P:telomere maintenance"/>
    <property type="evidence" value="ECO:0007669"/>
    <property type="project" value="InterPro"/>
</dbReference>
<feature type="domain" description="DNA helicase Pif1-like 2B" evidence="3">
    <location>
        <begin position="176"/>
        <end position="217"/>
    </location>
</feature>
<dbReference type="PANTHER" id="PTHR10492:SF94">
    <property type="entry name" value="ATP-DEPENDENT DNA HELICASE"/>
    <property type="match status" value="1"/>
</dbReference>
<keyword evidence="1" id="KW-0067">ATP-binding</keyword>
<dbReference type="GO" id="GO:0005524">
    <property type="term" value="F:ATP binding"/>
    <property type="evidence" value="ECO:0007669"/>
    <property type="project" value="UniProtKB-KW"/>
</dbReference>
<dbReference type="AlphaFoldDB" id="A0A922ADM8"/>
<dbReference type="GO" id="GO:0006310">
    <property type="term" value="P:DNA recombination"/>
    <property type="evidence" value="ECO:0007669"/>
    <property type="project" value="UniProtKB-KW"/>
</dbReference>
<dbReference type="Pfam" id="PF05970">
    <property type="entry name" value="PIF1"/>
    <property type="match status" value="1"/>
</dbReference>
<dbReference type="GO" id="GO:0006281">
    <property type="term" value="P:DNA repair"/>
    <property type="evidence" value="ECO:0007669"/>
    <property type="project" value="UniProtKB-KW"/>
</dbReference>
<evidence type="ECO:0000259" key="2">
    <source>
        <dbReference type="Pfam" id="PF05970"/>
    </source>
</evidence>
<dbReference type="Pfam" id="PF21530">
    <property type="entry name" value="Pif1_2B_dom"/>
    <property type="match status" value="1"/>
</dbReference>
<comment type="cofactor">
    <cofactor evidence="1">
        <name>Mg(2+)</name>
        <dbReference type="ChEBI" id="CHEBI:18420"/>
    </cofactor>
</comment>
<dbReference type="PANTHER" id="PTHR10492">
    <property type="match status" value="1"/>
</dbReference>
<dbReference type="Proteomes" id="UP000811246">
    <property type="component" value="Chromosome 15"/>
</dbReference>
<evidence type="ECO:0000259" key="3">
    <source>
        <dbReference type="Pfam" id="PF21530"/>
    </source>
</evidence>
<keyword evidence="1" id="KW-0347">Helicase</keyword>
<gene>
    <name evidence="4" type="ORF">I3842_15G139400</name>
</gene>
<evidence type="ECO:0000313" key="5">
    <source>
        <dbReference type="Proteomes" id="UP000811246"/>
    </source>
</evidence>
<comment type="similarity">
    <text evidence="1">Belongs to the helicase family.</text>
</comment>
<keyword evidence="1" id="KW-0227">DNA damage</keyword>
<feature type="domain" description="DNA helicase Pif1-like DEAD-box helicase" evidence="2">
    <location>
        <begin position="3"/>
        <end position="64"/>
    </location>
</feature>
<evidence type="ECO:0000256" key="1">
    <source>
        <dbReference type="RuleBase" id="RU363044"/>
    </source>
</evidence>
<dbReference type="GO" id="GO:0043139">
    <property type="term" value="F:5'-3' DNA helicase activity"/>
    <property type="evidence" value="ECO:0007669"/>
    <property type="project" value="UniProtKB-EC"/>
</dbReference>
<keyword evidence="1" id="KW-0378">Hydrolase</keyword>
<comment type="catalytic activity">
    <reaction evidence="1">
        <text>ATP + H2O = ADP + phosphate + H(+)</text>
        <dbReference type="Rhea" id="RHEA:13065"/>
        <dbReference type="ChEBI" id="CHEBI:15377"/>
        <dbReference type="ChEBI" id="CHEBI:15378"/>
        <dbReference type="ChEBI" id="CHEBI:30616"/>
        <dbReference type="ChEBI" id="CHEBI:43474"/>
        <dbReference type="ChEBI" id="CHEBI:456216"/>
        <dbReference type="EC" id="5.6.2.3"/>
    </reaction>
</comment>
<dbReference type="EC" id="5.6.2.3" evidence="1"/>
<keyword evidence="1" id="KW-0234">DNA repair</keyword>
<dbReference type="EMBL" id="CM031839">
    <property type="protein sequence ID" value="KAG6676173.1"/>
    <property type="molecule type" value="Genomic_DNA"/>
</dbReference>
<evidence type="ECO:0000313" key="4">
    <source>
        <dbReference type="EMBL" id="KAG6676173.1"/>
    </source>
</evidence>
<organism evidence="4 5">
    <name type="scientific">Carya illinoinensis</name>
    <name type="common">Pecan</name>
    <dbReference type="NCBI Taxonomy" id="32201"/>
    <lineage>
        <taxon>Eukaryota</taxon>
        <taxon>Viridiplantae</taxon>
        <taxon>Streptophyta</taxon>
        <taxon>Embryophyta</taxon>
        <taxon>Tracheophyta</taxon>
        <taxon>Spermatophyta</taxon>
        <taxon>Magnoliopsida</taxon>
        <taxon>eudicotyledons</taxon>
        <taxon>Gunneridae</taxon>
        <taxon>Pentapetalae</taxon>
        <taxon>rosids</taxon>
        <taxon>fabids</taxon>
        <taxon>Fagales</taxon>
        <taxon>Juglandaceae</taxon>
        <taxon>Carya</taxon>
    </lineage>
</organism>